<evidence type="ECO:0000256" key="3">
    <source>
        <dbReference type="ARBA" id="ARBA00023157"/>
    </source>
</evidence>
<dbReference type="AlphaFoldDB" id="A0AAT9FJM3"/>
<keyword evidence="4" id="KW-0143">Chaperone</keyword>
<evidence type="ECO:0000256" key="2">
    <source>
        <dbReference type="ARBA" id="ARBA00022833"/>
    </source>
</evidence>
<dbReference type="Gene3D" id="3.90.1280.10">
    <property type="entry name" value="HSP33 redox switch-like"/>
    <property type="match status" value="1"/>
</dbReference>
<evidence type="ECO:0008006" key="7">
    <source>
        <dbReference type="Google" id="ProtNLM"/>
    </source>
</evidence>
<dbReference type="Pfam" id="PF01430">
    <property type="entry name" value="HSP33"/>
    <property type="match status" value="1"/>
</dbReference>
<proteinExistence type="predicted"/>
<evidence type="ECO:0000256" key="1">
    <source>
        <dbReference type="ARBA" id="ARBA00022490"/>
    </source>
</evidence>
<gene>
    <name evidence="6" type="ORF">NT6N_11860</name>
</gene>
<evidence type="ECO:0000256" key="5">
    <source>
        <dbReference type="ARBA" id="ARBA00023284"/>
    </source>
</evidence>
<dbReference type="GO" id="GO:0006457">
    <property type="term" value="P:protein folding"/>
    <property type="evidence" value="ECO:0007669"/>
    <property type="project" value="InterPro"/>
</dbReference>
<dbReference type="GO" id="GO:0005737">
    <property type="term" value="C:cytoplasm"/>
    <property type="evidence" value="ECO:0007669"/>
    <property type="project" value="InterPro"/>
</dbReference>
<dbReference type="SUPFAM" id="SSF118352">
    <property type="entry name" value="HSP33 redox switch-like"/>
    <property type="match status" value="1"/>
</dbReference>
<keyword evidence="5" id="KW-0676">Redox-active center</keyword>
<dbReference type="GO" id="GO:0051082">
    <property type="term" value="F:unfolded protein binding"/>
    <property type="evidence" value="ECO:0007669"/>
    <property type="project" value="InterPro"/>
</dbReference>
<dbReference type="InterPro" id="IPR016154">
    <property type="entry name" value="Heat_shock_Hsp33_C"/>
</dbReference>
<evidence type="ECO:0000256" key="4">
    <source>
        <dbReference type="ARBA" id="ARBA00023186"/>
    </source>
</evidence>
<dbReference type="EMBL" id="AP026866">
    <property type="protein sequence ID" value="BDS06146.1"/>
    <property type="molecule type" value="Genomic_DNA"/>
</dbReference>
<evidence type="ECO:0000313" key="6">
    <source>
        <dbReference type="EMBL" id="BDS06146.1"/>
    </source>
</evidence>
<name>A0AAT9FJM3_9BACT</name>
<sequence length="253" mass="29214">MQPVADSTKVESIFVRHRNCLLLRAQFTPIFTDYYLHLMESKQRYDNDLDATLKDLLAVLTLHLTARPWAETIAWTVNLRAPRVNYFATGSSTFENITGRLFTKDVREPDRNLLYSQTSVAGKQPSVTTVDLETNDALEWIEHYYKQSEQRPAKCFRLDDENYVLIAAQPGYDEEWFDELDAAKAASISEDEETKVLETRKYRFNCGCSKERILPTLSSWKDRKEDLFQGDDIIKVNCPRCGASYEVTKEDLG</sequence>
<organism evidence="6">
    <name type="scientific">Oceaniferula spumae</name>
    <dbReference type="NCBI Taxonomy" id="2979115"/>
    <lineage>
        <taxon>Bacteria</taxon>
        <taxon>Pseudomonadati</taxon>
        <taxon>Verrucomicrobiota</taxon>
        <taxon>Verrucomicrobiia</taxon>
        <taxon>Verrucomicrobiales</taxon>
        <taxon>Verrucomicrobiaceae</taxon>
        <taxon>Oceaniferula</taxon>
    </lineage>
</organism>
<dbReference type="KEGG" id="osu:NT6N_11860"/>
<protein>
    <recommendedName>
        <fullName evidence="7">Disulfide bond chaperone</fullName>
    </recommendedName>
</protein>
<keyword evidence="3" id="KW-1015">Disulfide bond</keyword>
<dbReference type="InterPro" id="IPR000397">
    <property type="entry name" value="Heat_shock_Hsp33"/>
</dbReference>
<dbReference type="InterPro" id="IPR016153">
    <property type="entry name" value="Heat_shock_Hsp33_N"/>
</dbReference>
<keyword evidence="1" id="KW-0963">Cytoplasm</keyword>
<dbReference type="SUPFAM" id="SSF64397">
    <property type="entry name" value="Hsp33 domain"/>
    <property type="match status" value="1"/>
</dbReference>
<reference evidence="6" key="1">
    <citation type="submission" date="2024-07" db="EMBL/GenBank/DDBJ databases">
        <title>Complete genome sequence of Verrucomicrobiaceae bacterium NT6N.</title>
        <authorList>
            <person name="Huang C."/>
            <person name="Takami H."/>
            <person name="Hamasaki K."/>
        </authorList>
    </citation>
    <scope>NUCLEOTIDE SEQUENCE</scope>
    <source>
        <strain evidence="6">NT6N</strain>
    </source>
</reference>
<keyword evidence="2" id="KW-0862">Zinc</keyword>
<accession>A0AAT9FJM3</accession>